<gene>
    <name evidence="8" type="ORF">ARAM_001669</name>
</gene>
<dbReference type="PANTHER" id="PTHR37534:SF23">
    <property type="entry name" value="ZN(II)2CYS6 TRANSCRIPTION FACTOR (EUROFUNG)"/>
    <property type="match status" value="1"/>
</dbReference>
<evidence type="ECO:0000259" key="7">
    <source>
        <dbReference type="PROSITE" id="PS50048"/>
    </source>
</evidence>
<keyword evidence="9" id="KW-1185">Reference proteome</keyword>
<feature type="compositionally biased region" description="Polar residues" evidence="6">
    <location>
        <begin position="1"/>
        <end position="17"/>
    </location>
</feature>
<feature type="region of interest" description="Disordered" evidence="6">
    <location>
        <begin position="697"/>
        <end position="795"/>
    </location>
</feature>
<dbReference type="PROSITE" id="PS00463">
    <property type="entry name" value="ZN2_CY6_FUNGAL_1"/>
    <property type="match status" value="1"/>
</dbReference>
<dbReference type="GO" id="GO:0000976">
    <property type="term" value="F:transcription cis-regulatory region binding"/>
    <property type="evidence" value="ECO:0007669"/>
    <property type="project" value="TreeGrafter"/>
</dbReference>
<keyword evidence="5" id="KW-0539">Nucleus</keyword>
<evidence type="ECO:0000256" key="2">
    <source>
        <dbReference type="ARBA" id="ARBA00023015"/>
    </source>
</evidence>
<evidence type="ECO:0000256" key="4">
    <source>
        <dbReference type="ARBA" id="ARBA00023163"/>
    </source>
</evidence>
<proteinExistence type="predicted"/>
<keyword evidence="2" id="KW-0805">Transcription regulation</keyword>
<feature type="compositionally biased region" description="Polar residues" evidence="6">
    <location>
        <begin position="145"/>
        <end position="161"/>
    </location>
</feature>
<dbReference type="GO" id="GO:0005634">
    <property type="term" value="C:nucleus"/>
    <property type="evidence" value="ECO:0007669"/>
    <property type="project" value="UniProtKB-SubCell"/>
</dbReference>
<dbReference type="SMART" id="SM00066">
    <property type="entry name" value="GAL4"/>
    <property type="match status" value="1"/>
</dbReference>
<dbReference type="SUPFAM" id="SSF57701">
    <property type="entry name" value="Zn2/Cys6 DNA-binding domain"/>
    <property type="match status" value="1"/>
</dbReference>
<feature type="region of interest" description="Disordered" evidence="6">
    <location>
        <begin position="1"/>
        <end position="53"/>
    </location>
</feature>
<dbReference type="PROSITE" id="PS50048">
    <property type="entry name" value="ZN2_CY6_FUNGAL_2"/>
    <property type="match status" value="1"/>
</dbReference>
<feature type="compositionally biased region" description="Polar residues" evidence="6">
    <location>
        <begin position="238"/>
        <end position="249"/>
    </location>
</feature>
<keyword evidence="4" id="KW-0804">Transcription</keyword>
<feature type="region of interest" description="Disordered" evidence="6">
    <location>
        <begin position="982"/>
        <end position="1001"/>
    </location>
</feature>
<dbReference type="GO" id="GO:0045944">
    <property type="term" value="P:positive regulation of transcription by RNA polymerase II"/>
    <property type="evidence" value="ECO:0007669"/>
    <property type="project" value="TreeGrafter"/>
</dbReference>
<dbReference type="Pfam" id="PF11951">
    <property type="entry name" value="Fungal_trans_2"/>
    <property type="match status" value="1"/>
</dbReference>
<dbReference type="OrthoDB" id="5391043at2759"/>
<dbReference type="GO" id="GO:0008270">
    <property type="term" value="F:zinc ion binding"/>
    <property type="evidence" value="ECO:0007669"/>
    <property type="project" value="InterPro"/>
</dbReference>
<sequence>MEYMNPTSESQHRSLTGGSDPKPRPESITVQKQGLVEMEAPHKASSKSTRKRTKTGCLTCRQRRIKCGEEKPVCKNCIKSKRECKGYAQRLIFKAPLGIPGIRKPIPTLTEQIQSFPLTGKYDTQIDFQQTSAGTNGPILAPKLTSITGPAQDSLPQPSSGSRKEFHGHNAPPSSHSNFSSRTPSSWTGPGSHSKNPSSHPPDFLRQSRQDISGRAGTGYPCELVDQRHSSPLEGGISTAQESTSSSIRPSYAHPGPHILEPSFPSGESVLPSSETEGHQRASVQRRIFPPLSYMDEDDDDDYYDVESDEEAEEQVRTQNFNQLSLIIASANRDQRQIRSFTTYLNEPNVLASYNPSYGSSPLNNPKTARVFLHFIHATGPILSIFERHPIDPSTMLGTPVPMAQQGLWTYTLPFKAFDHPALLQAILALSSLHIACLQQSPITISLKHYHYALKRVGKAVGLPNRRKQLGTLAATLLLAYYEVMTADHFKWNSHLAGSAQLVREIDFAGIARDLRAQRHIRWLERQQENNKPYSYFTDGYMFNNSVSSDDPFAELEGSINENIIGLILGRAINYDEFGEVENDCRYTSSRRKHFTRKDIENFRIQCDLFWWYCKQDFIQSIVSGSSLFLPYSQWGQCPPRAGLGRIDAIYGSGDHLTLLMGRLADFGDRDRKRKLKAAKTSGSEWRPDARLMKFMGRFARGPPGDPGQGPPNHSVQSDPPSFGGPPHGGSNSQPSMGQRKGSQTTNPDAQQSPGSSPGSSPGGPPMYGMIPSNGPRRLPSAFATNACDDPDAYTHNEMDENISYEEAESEWESILAAFEMFGQALGPDFMPLPPDSTLPIFSPFGPALQYRTHNIGALWALYYCGRILLQRLHPCMPPAMMMAAGVAAPTTAEFAQIIGKITAGIYCPQSSYVGVEGLSPTLGSCLIEVAVPMFFAGVQYMDASQRAWTVTVLGELSRLTGWKSADAIARGCERVWTTAAKQGRGPPYRPNNEQTSSWTTHATTEEVQLHINGNSERRFVTIRDPPYLSWAMGILSLGDHVF</sequence>
<comment type="caution">
    <text evidence="8">The sequence shown here is derived from an EMBL/GenBank/DDBJ whole genome shotgun (WGS) entry which is preliminary data.</text>
</comment>
<keyword evidence="3" id="KW-0238">DNA-binding</keyword>
<feature type="compositionally biased region" description="Polar residues" evidence="6">
    <location>
        <begin position="992"/>
        <end position="1001"/>
    </location>
</feature>
<dbReference type="EMBL" id="JZBS01003751">
    <property type="protein sequence ID" value="KKK13757.1"/>
    <property type="molecule type" value="Genomic_DNA"/>
</dbReference>
<feature type="compositionally biased region" description="Polar residues" evidence="6">
    <location>
        <begin position="172"/>
        <end position="198"/>
    </location>
</feature>
<comment type="subcellular location">
    <subcellularLocation>
        <location evidence="1">Nucleus</location>
    </subcellularLocation>
</comment>
<feature type="region of interest" description="Disordered" evidence="6">
    <location>
        <begin position="133"/>
        <end position="257"/>
    </location>
</feature>
<evidence type="ECO:0000256" key="6">
    <source>
        <dbReference type="SAM" id="MobiDB-lite"/>
    </source>
</evidence>
<dbReference type="InterPro" id="IPR021858">
    <property type="entry name" value="Fun_TF"/>
</dbReference>
<feature type="compositionally biased region" description="Polar residues" evidence="6">
    <location>
        <begin position="734"/>
        <end position="752"/>
    </location>
</feature>
<evidence type="ECO:0000313" key="8">
    <source>
        <dbReference type="EMBL" id="KKK13757.1"/>
    </source>
</evidence>
<feature type="domain" description="Zn(2)-C6 fungal-type" evidence="7">
    <location>
        <begin position="56"/>
        <end position="84"/>
    </location>
</feature>
<evidence type="ECO:0000256" key="5">
    <source>
        <dbReference type="ARBA" id="ARBA00023242"/>
    </source>
</evidence>
<feature type="compositionally biased region" description="Basic residues" evidence="6">
    <location>
        <begin position="44"/>
        <end position="53"/>
    </location>
</feature>
<dbReference type="InterPro" id="IPR001138">
    <property type="entry name" value="Zn2Cys6_DnaBD"/>
</dbReference>
<evidence type="ECO:0000256" key="1">
    <source>
        <dbReference type="ARBA" id="ARBA00004123"/>
    </source>
</evidence>
<dbReference type="Gene3D" id="4.10.240.10">
    <property type="entry name" value="Zn(2)-C6 fungal-type DNA-binding domain"/>
    <property type="match status" value="1"/>
</dbReference>
<evidence type="ECO:0000313" key="9">
    <source>
        <dbReference type="Proteomes" id="UP000034291"/>
    </source>
</evidence>
<dbReference type="PANTHER" id="PTHR37534">
    <property type="entry name" value="TRANSCRIPTIONAL ACTIVATOR PROTEIN UGA3"/>
    <property type="match status" value="1"/>
</dbReference>
<dbReference type="Pfam" id="PF00172">
    <property type="entry name" value="Zn_clus"/>
    <property type="match status" value="1"/>
</dbReference>
<dbReference type="AlphaFoldDB" id="A0A0F8WR86"/>
<dbReference type="InterPro" id="IPR036864">
    <property type="entry name" value="Zn2-C6_fun-type_DNA-bd_sf"/>
</dbReference>
<reference evidence="8 9" key="1">
    <citation type="submission" date="2015-02" db="EMBL/GenBank/DDBJ databases">
        <title>Draft Genome Sequences of Two Closely-Related Aflatoxigenic Aspergillus Species Obtained from the Cote d'Ivoire.</title>
        <authorList>
            <person name="Moore G.G."/>
            <person name="Beltz S.B."/>
            <person name="Mack B.M."/>
        </authorList>
    </citation>
    <scope>NUCLEOTIDE SEQUENCE [LARGE SCALE GENOMIC DNA]</scope>
    <source>
        <strain evidence="8 9">SRRC1468</strain>
    </source>
</reference>
<organism evidence="8 9">
    <name type="scientific">Aspergillus rambellii</name>
    <dbReference type="NCBI Taxonomy" id="308745"/>
    <lineage>
        <taxon>Eukaryota</taxon>
        <taxon>Fungi</taxon>
        <taxon>Dikarya</taxon>
        <taxon>Ascomycota</taxon>
        <taxon>Pezizomycotina</taxon>
        <taxon>Eurotiomycetes</taxon>
        <taxon>Eurotiomycetidae</taxon>
        <taxon>Eurotiales</taxon>
        <taxon>Aspergillaceae</taxon>
        <taxon>Aspergillus</taxon>
        <taxon>Aspergillus subgen. Nidulantes</taxon>
    </lineage>
</organism>
<dbReference type="CDD" id="cd00067">
    <property type="entry name" value="GAL4"/>
    <property type="match status" value="1"/>
</dbReference>
<accession>A0A0F8WR86</accession>
<dbReference type="Proteomes" id="UP000034291">
    <property type="component" value="Unassembled WGS sequence"/>
</dbReference>
<name>A0A0F8WR86_9EURO</name>
<evidence type="ECO:0000256" key="3">
    <source>
        <dbReference type="ARBA" id="ARBA00023125"/>
    </source>
</evidence>
<dbReference type="GO" id="GO:0000981">
    <property type="term" value="F:DNA-binding transcription factor activity, RNA polymerase II-specific"/>
    <property type="evidence" value="ECO:0007669"/>
    <property type="project" value="InterPro"/>
</dbReference>
<protein>
    <recommendedName>
        <fullName evidence="7">Zn(2)-C6 fungal-type domain-containing protein</fullName>
    </recommendedName>
</protein>
<dbReference type="STRING" id="308745.A0A0F8WR86"/>